<dbReference type="VEuPathDB" id="FungiDB:AWRI3580_g1317"/>
<dbReference type="InterPro" id="IPR050223">
    <property type="entry name" value="D-isomer_2-hydroxyacid_DH"/>
</dbReference>
<evidence type="ECO:0000256" key="2">
    <source>
        <dbReference type="ARBA" id="ARBA00023027"/>
    </source>
</evidence>
<dbReference type="GO" id="GO:0005829">
    <property type="term" value="C:cytosol"/>
    <property type="evidence" value="ECO:0007669"/>
    <property type="project" value="TreeGrafter"/>
</dbReference>
<dbReference type="InterPro" id="IPR036291">
    <property type="entry name" value="NAD(P)-bd_dom_sf"/>
</dbReference>
<dbReference type="Pfam" id="PF02826">
    <property type="entry name" value="2-Hacid_dh_C"/>
    <property type="match status" value="1"/>
</dbReference>
<keyword evidence="1" id="KW-0560">Oxidoreductase</keyword>
<feature type="domain" description="D-isomer specific 2-hydroxyacid dehydrogenase NAD-binding" evidence="3">
    <location>
        <begin position="233"/>
        <end position="396"/>
    </location>
</feature>
<name>A0A1E5RTY0_HANUV</name>
<dbReference type="Proteomes" id="UP000095358">
    <property type="component" value="Unassembled WGS sequence"/>
</dbReference>
<dbReference type="GO" id="GO:0030267">
    <property type="term" value="F:glyoxylate reductase (NADPH) activity"/>
    <property type="evidence" value="ECO:0007669"/>
    <property type="project" value="TreeGrafter"/>
</dbReference>
<proteinExistence type="predicted"/>
<dbReference type="SUPFAM" id="SSF51735">
    <property type="entry name" value="NAD(P)-binding Rossmann-fold domains"/>
    <property type="match status" value="1"/>
</dbReference>
<dbReference type="PANTHER" id="PTHR10996">
    <property type="entry name" value="2-HYDROXYACID DEHYDROGENASE-RELATED"/>
    <property type="match status" value="1"/>
</dbReference>
<reference evidence="5" key="1">
    <citation type="journal article" date="2016" name="Genome Announc.">
        <title>Genome sequences of three species of Hanseniaspora isolated from spontaneous wine fermentations.</title>
        <authorList>
            <person name="Sternes P.R."/>
            <person name="Lee D."/>
            <person name="Kutyna D.R."/>
            <person name="Borneman A.R."/>
        </authorList>
    </citation>
    <scope>NUCLEOTIDE SEQUENCE [LARGE SCALE GENOMIC DNA]</scope>
    <source>
        <strain evidence="5">AWRI3580</strain>
    </source>
</reference>
<dbReference type="Gene3D" id="3.40.50.720">
    <property type="entry name" value="NAD(P)-binding Rossmann-like Domain"/>
    <property type="match status" value="4"/>
</dbReference>
<keyword evidence="5" id="KW-1185">Reference proteome</keyword>
<keyword evidence="2" id="KW-0520">NAD</keyword>
<dbReference type="STRING" id="29833.A0A1E5RTY0"/>
<comment type="caution">
    <text evidence="4">The sequence shown here is derived from an EMBL/GenBank/DDBJ whole genome shotgun (WGS) entry which is preliminary data.</text>
</comment>
<dbReference type="PANTHER" id="PTHR10996:SF178">
    <property type="entry name" value="2-HYDROXYACID DEHYDROGENASE YGL185C-RELATED"/>
    <property type="match status" value="1"/>
</dbReference>
<dbReference type="InterPro" id="IPR006140">
    <property type="entry name" value="D-isomer_DH_NAD-bd"/>
</dbReference>
<organism evidence="4 5">
    <name type="scientific">Hanseniaspora uvarum</name>
    <name type="common">Yeast</name>
    <name type="synonym">Kloeckera apiculata</name>
    <dbReference type="NCBI Taxonomy" id="29833"/>
    <lineage>
        <taxon>Eukaryota</taxon>
        <taxon>Fungi</taxon>
        <taxon>Dikarya</taxon>
        <taxon>Ascomycota</taxon>
        <taxon>Saccharomycotina</taxon>
        <taxon>Saccharomycetes</taxon>
        <taxon>Saccharomycodales</taxon>
        <taxon>Saccharomycodaceae</taxon>
        <taxon>Hanseniaspora</taxon>
    </lineage>
</organism>
<accession>A0A1E5RTY0</accession>
<dbReference type="OrthoDB" id="298012at2759"/>
<evidence type="ECO:0000313" key="5">
    <source>
        <dbReference type="Proteomes" id="UP000095358"/>
    </source>
</evidence>
<dbReference type="GO" id="GO:0051287">
    <property type="term" value="F:NAD binding"/>
    <property type="evidence" value="ECO:0007669"/>
    <property type="project" value="InterPro"/>
</dbReference>
<dbReference type="EMBL" id="LPNN01000003">
    <property type="protein sequence ID" value="OEJ90372.1"/>
    <property type="molecule type" value="Genomic_DNA"/>
</dbReference>
<dbReference type="AlphaFoldDB" id="A0A1E5RTY0"/>
<sequence>MSVTEETIPAILFLNEAVKTDLYFDLEKKYGMFDFRFAKKGKTPVEQQRDFLSYIEQNFYPATKYKLEGLYLGYSGFHPMGDGLTEELIIKYQQLQFLKVVTLCSRGIAKVCVDFLEEKYNTVVKNYDDNESYVANDVADCALYHVLEGFRKFSYQQNKLREVLHSDITRGYLRGDAEDELKFCFGHELKLLEQEKEDITYVRKEDPDLNQEIEVLKIDSEKTETPVDVLQYMYTTSPMHKKALILGYGKIGQQIAKKLKYGLSMDVSYSTRSGKKIDVEDSLLNDVKYYPWGNWDSNLSQFDAIILCLPLSQDTKHLIDESFLKNCSRHEEDNLNHLTLVNLGRGMLIDWENIPKSFIKNKIRHVGLDVFYAEPTLTKECDDLNDINSSVTPHIGSSTFEVFNRSSEFCLDLIKKVLG</sequence>
<dbReference type="GO" id="GO:0016618">
    <property type="term" value="F:hydroxypyruvate reductase [NAD(P)H] activity"/>
    <property type="evidence" value="ECO:0007669"/>
    <property type="project" value="TreeGrafter"/>
</dbReference>
<evidence type="ECO:0000256" key="1">
    <source>
        <dbReference type="ARBA" id="ARBA00023002"/>
    </source>
</evidence>
<gene>
    <name evidence="4" type="ORF">AWRI3580_g1317</name>
</gene>
<evidence type="ECO:0000313" key="4">
    <source>
        <dbReference type="EMBL" id="OEJ90372.1"/>
    </source>
</evidence>
<evidence type="ECO:0000259" key="3">
    <source>
        <dbReference type="Pfam" id="PF02826"/>
    </source>
</evidence>
<protein>
    <submittedName>
        <fullName evidence="4">Putative 2-hydroxyacid dehydrogenase</fullName>
    </submittedName>
</protein>